<sequence>METVILAVDGMSCAACVRGVEQALNGCAGVAQVSVDLAAGKAKVQFDPQQTDAAQLAAAVEAAGFDAAVAD</sequence>
<dbReference type="CDD" id="cd00371">
    <property type="entry name" value="HMA"/>
    <property type="match status" value="1"/>
</dbReference>
<dbReference type="PRINTS" id="PR00942">
    <property type="entry name" value="CUATPASEI"/>
</dbReference>
<dbReference type="AlphaFoldDB" id="A0A3P2A0J4"/>
<dbReference type="GO" id="GO:0046872">
    <property type="term" value="F:metal ion binding"/>
    <property type="evidence" value="ECO:0007669"/>
    <property type="project" value="UniProtKB-KW"/>
</dbReference>
<dbReference type="PANTHER" id="PTHR46594:SF4">
    <property type="entry name" value="P-TYPE CATION-TRANSPORTING ATPASE"/>
    <property type="match status" value="1"/>
</dbReference>
<protein>
    <submittedName>
        <fullName evidence="3">Heavy-metal-associated domain-containing protein</fullName>
    </submittedName>
</protein>
<dbReference type="PANTHER" id="PTHR46594">
    <property type="entry name" value="P-TYPE CATION-TRANSPORTING ATPASE"/>
    <property type="match status" value="1"/>
</dbReference>
<dbReference type="STRING" id="1121352.GCA_000620925_01720"/>
<name>A0A3P2A0J4_9NEIS</name>
<dbReference type="OrthoDB" id="9813965at2"/>
<dbReference type="InterPro" id="IPR017969">
    <property type="entry name" value="Heavy-metal-associated_CS"/>
</dbReference>
<dbReference type="SUPFAM" id="SSF55008">
    <property type="entry name" value="HMA, heavy metal-associated domain"/>
    <property type="match status" value="1"/>
</dbReference>
<keyword evidence="4" id="KW-1185">Reference proteome</keyword>
<dbReference type="InterPro" id="IPR006121">
    <property type="entry name" value="HMA_dom"/>
</dbReference>
<organism evidence="3 4">
    <name type="scientific">Conchiformibius steedae</name>
    <dbReference type="NCBI Taxonomy" id="153493"/>
    <lineage>
        <taxon>Bacteria</taxon>
        <taxon>Pseudomonadati</taxon>
        <taxon>Pseudomonadota</taxon>
        <taxon>Betaproteobacteria</taxon>
        <taxon>Neisseriales</taxon>
        <taxon>Neisseriaceae</taxon>
        <taxon>Conchiformibius</taxon>
    </lineage>
</organism>
<accession>A0A3P2A0J4</accession>
<dbReference type="PROSITE" id="PS50846">
    <property type="entry name" value="HMA_2"/>
    <property type="match status" value="1"/>
</dbReference>
<dbReference type="Pfam" id="PF00403">
    <property type="entry name" value="HMA"/>
    <property type="match status" value="1"/>
</dbReference>
<dbReference type="EMBL" id="RQYC01000029">
    <property type="protein sequence ID" value="RRD88897.1"/>
    <property type="molecule type" value="Genomic_DNA"/>
</dbReference>
<evidence type="ECO:0000259" key="2">
    <source>
        <dbReference type="PROSITE" id="PS50846"/>
    </source>
</evidence>
<reference evidence="3 4" key="1">
    <citation type="submission" date="2018-11" db="EMBL/GenBank/DDBJ databases">
        <title>Genomes From Bacteria Associated with the Canine Oral Cavity: a Test Case for Automated Genome-Based Taxonomic Assignment.</title>
        <authorList>
            <person name="Coil D.A."/>
            <person name="Jospin G."/>
            <person name="Darling A.E."/>
            <person name="Wallis C."/>
            <person name="Davis I.J."/>
            <person name="Harris S."/>
            <person name="Eisen J.A."/>
            <person name="Holcombe L.J."/>
            <person name="O'Flynn C."/>
        </authorList>
    </citation>
    <scope>NUCLEOTIDE SEQUENCE [LARGE SCALE GENOMIC DNA]</scope>
    <source>
        <strain evidence="3 4">COT-280</strain>
    </source>
</reference>
<dbReference type="InterPro" id="IPR036163">
    <property type="entry name" value="HMA_dom_sf"/>
</dbReference>
<proteinExistence type="predicted"/>
<dbReference type="RefSeq" id="WP_124796283.1">
    <property type="nucleotide sequence ID" value="NZ_RQYC01000029.1"/>
</dbReference>
<feature type="domain" description="HMA" evidence="2">
    <location>
        <begin position="2"/>
        <end position="68"/>
    </location>
</feature>
<dbReference type="Proteomes" id="UP000269923">
    <property type="component" value="Unassembled WGS sequence"/>
</dbReference>
<dbReference type="PROSITE" id="PS01047">
    <property type="entry name" value="HMA_1"/>
    <property type="match status" value="1"/>
</dbReference>
<comment type="caution">
    <text evidence="3">The sequence shown here is derived from an EMBL/GenBank/DDBJ whole genome shotgun (WGS) entry which is preliminary data.</text>
</comment>
<gene>
    <name evidence="3" type="ORF">EII21_10580</name>
</gene>
<evidence type="ECO:0000313" key="4">
    <source>
        <dbReference type="Proteomes" id="UP000269923"/>
    </source>
</evidence>
<dbReference type="FunFam" id="3.30.70.100:FF:000001">
    <property type="entry name" value="ATPase copper transporting beta"/>
    <property type="match status" value="1"/>
</dbReference>
<dbReference type="Gene3D" id="3.30.70.100">
    <property type="match status" value="1"/>
</dbReference>
<evidence type="ECO:0000313" key="3">
    <source>
        <dbReference type="EMBL" id="RRD88897.1"/>
    </source>
</evidence>
<keyword evidence="1" id="KW-0479">Metal-binding</keyword>
<evidence type="ECO:0000256" key="1">
    <source>
        <dbReference type="ARBA" id="ARBA00022723"/>
    </source>
</evidence>